<accession>A0A2U1B5X7</accession>
<reference evidence="2 3" key="1">
    <citation type="submission" date="2018-04" db="EMBL/GenBank/DDBJ databases">
        <title>Genomic Encyclopedia of Type Strains, Phase IV (KMG-IV): sequencing the most valuable type-strain genomes for metagenomic binning, comparative biology and taxonomic classification.</title>
        <authorList>
            <person name="Goeker M."/>
        </authorList>
    </citation>
    <scope>NUCLEOTIDE SEQUENCE [LARGE SCALE GENOMIC DNA]</scope>
    <source>
        <strain evidence="2 3">DSM 100231</strain>
    </source>
</reference>
<evidence type="ECO:0000313" key="2">
    <source>
        <dbReference type="EMBL" id="PVY44084.1"/>
    </source>
</evidence>
<dbReference type="Proteomes" id="UP000245466">
    <property type="component" value="Unassembled WGS sequence"/>
</dbReference>
<comment type="caution">
    <text evidence="2">The sequence shown here is derived from an EMBL/GenBank/DDBJ whole genome shotgun (WGS) entry which is preliminary data.</text>
</comment>
<dbReference type="InterPro" id="IPR003615">
    <property type="entry name" value="HNH_nuc"/>
</dbReference>
<feature type="domain" description="HNH nuclease" evidence="1">
    <location>
        <begin position="157"/>
        <end position="207"/>
    </location>
</feature>
<dbReference type="EMBL" id="QEKI01000001">
    <property type="protein sequence ID" value="PVY44084.1"/>
    <property type="molecule type" value="Genomic_DNA"/>
</dbReference>
<protein>
    <submittedName>
        <fullName evidence="2">HNH endonuclease</fullName>
    </submittedName>
</protein>
<dbReference type="AlphaFoldDB" id="A0A2U1B5X7"/>
<sequence length="261" mass="30244">MNRALDIKNWSDGGNNYVLKAGAENKWCGFQDSVIYKLITSFGDKFNIVIWSDQQNDDDYYCIPFEVLKHLFIPEHKTTGKYPNRWTAVILNHHFLMHSNSELAVDISPYYSLPLIQETSFDIEDDFFIENAKAEINIRLGQSKFRKGVLKNFGNKCALTEISEPSLLTASHIVPWSHDKDCRGDISNGICLYTEVDSLFDKGFISFTNDLFVIVTLQASKFSKQLQEKLEMLKGKQLRPPRLKEMNIKYLEYHRTKILKQ</sequence>
<keyword evidence="2" id="KW-0255">Endonuclease</keyword>
<keyword evidence="2" id="KW-0540">Nuclease</keyword>
<keyword evidence="2" id="KW-0378">Hydrolase</keyword>
<dbReference type="OrthoDB" id="67788at2"/>
<evidence type="ECO:0000259" key="1">
    <source>
        <dbReference type="Pfam" id="PF13391"/>
    </source>
</evidence>
<evidence type="ECO:0000313" key="3">
    <source>
        <dbReference type="Proteomes" id="UP000245466"/>
    </source>
</evidence>
<dbReference type="Pfam" id="PF13391">
    <property type="entry name" value="HNH_2"/>
    <property type="match status" value="1"/>
</dbReference>
<organism evidence="2 3">
    <name type="scientific">Pontibacter virosus</name>
    <dbReference type="NCBI Taxonomy" id="1765052"/>
    <lineage>
        <taxon>Bacteria</taxon>
        <taxon>Pseudomonadati</taxon>
        <taxon>Bacteroidota</taxon>
        <taxon>Cytophagia</taxon>
        <taxon>Cytophagales</taxon>
        <taxon>Hymenobacteraceae</taxon>
        <taxon>Pontibacter</taxon>
    </lineage>
</organism>
<dbReference type="RefSeq" id="WP_116541708.1">
    <property type="nucleotide sequence ID" value="NZ_QEKI01000001.1"/>
</dbReference>
<keyword evidence="3" id="KW-1185">Reference proteome</keyword>
<dbReference type="GO" id="GO:0004519">
    <property type="term" value="F:endonuclease activity"/>
    <property type="evidence" value="ECO:0007669"/>
    <property type="project" value="UniProtKB-KW"/>
</dbReference>
<gene>
    <name evidence="2" type="ORF">C8E01_101448</name>
</gene>
<name>A0A2U1B5X7_9BACT</name>
<proteinExistence type="predicted"/>